<dbReference type="InterPro" id="IPR042228">
    <property type="entry name" value="Dynein_linker_3"/>
</dbReference>
<dbReference type="Pfam" id="PF24681">
    <property type="entry name" value="Kelch_KLHDC2_KLHL20_DRC7"/>
    <property type="match status" value="1"/>
</dbReference>
<dbReference type="Gene3D" id="1.10.287.2620">
    <property type="match status" value="1"/>
</dbReference>
<evidence type="ECO:0000256" key="13">
    <source>
        <dbReference type="ARBA" id="ARBA00023273"/>
    </source>
</evidence>
<dbReference type="InterPro" id="IPR004273">
    <property type="entry name" value="Dynein_heavy_D6_P-loop"/>
</dbReference>
<dbReference type="FunFam" id="3.10.490.20:FF:000009">
    <property type="entry name" value="Dynein heavy chain 4"/>
    <property type="match status" value="1"/>
</dbReference>
<evidence type="ECO:0000256" key="10">
    <source>
        <dbReference type="ARBA" id="ARBA00023069"/>
    </source>
</evidence>
<keyword evidence="6" id="KW-0547">Nucleotide-binding</keyword>
<keyword evidence="12" id="KW-0206">Cytoskeleton</keyword>
<dbReference type="Pfam" id="PF17857">
    <property type="entry name" value="AAA_lid_1"/>
    <property type="match status" value="1"/>
</dbReference>
<keyword evidence="9 15" id="KW-0175">Coiled coil</keyword>
<dbReference type="InterPro" id="IPR013602">
    <property type="entry name" value="Dynein_heavy_linker"/>
</dbReference>
<dbReference type="GO" id="GO:0005524">
    <property type="term" value="F:ATP binding"/>
    <property type="evidence" value="ECO:0007669"/>
    <property type="project" value="UniProtKB-KW"/>
</dbReference>
<keyword evidence="3" id="KW-0963">Cytoplasm</keyword>
<dbReference type="InterPro" id="IPR024317">
    <property type="entry name" value="Dynein_heavy_chain_D4_dom"/>
</dbReference>
<dbReference type="InterPro" id="IPR002909">
    <property type="entry name" value="IPT_dom"/>
</dbReference>
<dbReference type="PANTHER" id="PTHR45703:SF8">
    <property type="entry name" value="DYNEINS HEAVY CHAIN"/>
    <property type="match status" value="1"/>
</dbReference>
<dbReference type="Pfam" id="PF08393">
    <property type="entry name" value="DHC_N2"/>
    <property type="match status" value="1"/>
</dbReference>
<keyword evidence="7" id="KW-0067">ATP-binding</keyword>
<dbReference type="Gene3D" id="3.40.50.300">
    <property type="entry name" value="P-loop containing nucleotide triphosphate hydrolases"/>
    <property type="match status" value="5"/>
</dbReference>
<dbReference type="GO" id="GO:0007018">
    <property type="term" value="P:microtubule-based movement"/>
    <property type="evidence" value="ECO:0007669"/>
    <property type="project" value="InterPro"/>
</dbReference>
<dbReference type="FunFam" id="3.40.50.300:FF:002141">
    <property type="entry name" value="Dynein heavy chain"/>
    <property type="match status" value="1"/>
</dbReference>
<dbReference type="FunFam" id="1.10.287.2620:FF:000002">
    <property type="entry name" value="Dynein heavy chain 2, axonemal"/>
    <property type="match status" value="1"/>
</dbReference>
<dbReference type="Gene3D" id="3.10.490.20">
    <property type="match status" value="1"/>
</dbReference>
<dbReference type="SMART" id="SM00429">
    <property type="entry name" value="IPT"/>
    <property type="match status" value="1"/>
</dbReference>
<keyword evidence="11" id="KW-0505">Motor protein</keyword>
<evidence type="ECO:0000256" key="16">
    <source>
        <dbReference type="SAM" id="MobiDB-lite"/>
    </source>
</evidence>
<dbReference type="InterPro" id="IPR027417">
    <property type="entry name" value="P-loop_NTPase"/>
</dbReference>
<reference evidence="19" key="1">
    <citation type="journal article" date="2015" name="PLoS Genet.">
        <title>Genome Sequence and Transcriptome Analyses of Chrysochromulina tobin: Metabolic Tools for Enhanced Algal Fitness in the Prominent Order Prymnesiales (Haptophyceae).</title>
        <authorList>
            <person name="Hovde B.T."/>
            <person name="Deodato C.R."/>
            <person name="Hunsperger H.M."/>
            <person name="Ryken S.A."/>
            <person name="Yost W."/>
            <person name="Jha R.K."/>
            <person name="Patterson J."/>
            <person name="Monnat R.J. Jr."/>
            <person name="Barlow S.B."/>
            <person name="Starkenburg S.R."/>
            <person name="Cattolico R.A."/>
        </authorList>
    </citation>
    <scope>NUCLEOTIDE SEQUENCE</scope>
    <source>
        <strain evidence="19">CCMP291</strain>
    </source>
</reference>
<dbReference type="InterPro" id="IPR015915">
    <property type="entry name" value="Kelch-typ_b-propeller"/>
</dbReference>
<dbReference type="Pfam" id="PF17852">
    <property type="entry name" value="Dynein_AAA_lid"/>
    <property type="match status" value="1"/>
</dbReference>
<dbReference type="SUPFAM" id="SSF52540">
    <property type="entry name" value="P-loop containing nucleoside triphosphate hydrolases"/>
    <property type="match status" value="4"/>
</dbReference>
<dbReference type="Pfam" id="PF12780">
    <property type="entry name" value="AAA_8"/>
    <property type="match status" value="1"/>
</dbReference>
<keyword evidence="4" id="KW-0493">Microtubule</keyword>
<feature type="coiled-coil region" evidence="15">
    <location>
        <begin position="3168"/>
        <end position="3202"/>
    </location>
</feature>
<dbReference type="CDD" id="cd00102">
    <property type="entry name" value="IPT"/>
    <property type="match status" value="1"/>
</dbReference>
<dbReference type="SUPFAM" id="SSF117281">
    <property type="entry name" value="Kelch motif"/>
    <property type="match status" value="2"/>
</dbReference>
<protein>
    <submittedName>
        <fullName evidence="18">Dynein beta ciliary-like protein</fullName>
    </submittedName>
</protein>
<dbReference type="Gene3D" id="3.20.180.20">
    <property type="entry name" value="Dynein heavy chain, N-terminal domain 2"/>
    <property type="match status" value="1"/>
</dbReference>
<dbReference type="Pfam" id="PF00630">
    <property type="entry name" value="Filamin"/>
    <property type="match status" value="1"/>
</dbReference>
<dbReference type="Gene3D" id="1.20.920.30">
    <property type="match status" value="1"/>
</dbReference>
<evidence type="ECO:0000256" key="9">
    <source>
        <dbReference type="ARBA" id="ARBA00023054"/>
    </source>
</evidence>
<dbReference type="InterPro" id="IPR041658">
    <property type="entry name" value="AAA_lid_11"/>
</dbReference>
<evidence type="ECO:0000256" key="15">
    <source>
        <dbReference type="SAM" id="Coils"/>
    </source>
</evidence>
<feature type="region of interest" description="Disordered" evidence="16">
    <location>
        <begin position="621"/>
        <end position="690"/>
    </location>
</feature>
<dbReference type="Gene3D" id="1.10.8.720">
    <property type="entry name" value="Region D6 of dynein motor"/>
    <property type="match status" value="1"/>
</dbReference>
<dbReference type="Gene3D" id="1.10.472.130">
    <property type="match status" value="1"/>
</dbReference>
<keyword evidence="5" id="KW-0677">Repeat</keyword>
<dbReference type="GO" id="GO:0005874">
    <property type="term" value="C:microtubule"/>
    <property type="evidence" value="ECO:0007669"/>
    <property type="project" value="UniProtKB-KW"/>
</dbReference>
<keyword evidence="10" id="KW-0969">Cilium</keyword>
<dbReference type="Pfam" id="PF18199">
    <property type="entry name" value="Dynein_C"/>
    <property type="match status" value="1"/>
</dbReference>
<dbReference type="SMART" id="SM00557">
    <property type="entry name" value="IG_FLMN"/>
    <property type="match status" value="1"/>
</dbReference>
<dbReference type="Pfam" id="PF03028">
    <property type="entry name" value="Dynein_heavy"/>
    <property type="match status" value="1"/>
</dbReference>
<comment type="caution">
    <text evidence="18">The sequence shown here is derived from an EMBL/GenBank/DDBJ whole genome shotgun (WGS) entry which is preliminary data.</text>
</comment>
<evidence type="ECO:0000259" key="17">
    <source>
        <dbReference type="SMART" id="SM00429"/>
    </source>
</evidence>
<dbReference type="GO" id="GO:0016887">
    <property type="term" value="F:ATP hydrolysis activity"/>
    <property type="evidence" value="ECO:0007669"/>
    <property type="project" value="InterPro"/>
</dbReference>
<feature type="compositionally biased region" description="Pro residues" evidence="16">
    <location>
        <begin position="661"/>
        <end position="686"/>
    </location>
</feature>
<evidence type="ECO:0000256" key="4">
    <source>
        <dbReference type="ARBA" id="ARBA00022701"/>
    </source>
</evidence>
<dbReference type="GO" id="GO:0008569">
    <property type="term" value="F:minus-end-directed microtubule motor activity"/>
    <property type="evidence" value="ECO:0007669"/>
    <property type="project" value="InterPro"/>
</dbReference>
<dbReference type="InterPro" id="IPR041589">
    <property type="entry name" value="DNAH3_AAA_lid_1"/>
</dbReference>
<dbReference type="GO" id="GO:0045505">
    <property type="term" value="F:dynein intermediate chain binding"/>
    <property type="evidence" value="ECO:0007669"/>
    <property type="project" value="InterPro"/>
</dbReference>
<dbReference type="Gene3D" id="1.20.140.100">
    <property type="entry name" value="Dynein heavy chain, N-terminal domain 2"/>
    <property type="match status" value="1"/>
</dbReference>
<dbReference type="Pfam" id="PF01833">
    <property type="entry name" value="TIG"/>
    <property type="match status" value="1"/>
</dbReference>
<comment type="subcellular location">
    <subcellularLocation>
        <location evidence="1">Cytoplasm</location>
        <location evidence="1">Cytoskeleton</location>
        <location evidence="1">Cilium axoneme</location>
    </subcellularLocation>
</comment>
<evidence type="ECO:0000313" key="18">
    <source>
        <dbReference type="EMBL" id="KOO23494.1"/>
    </source>
</evidence>
<evidence type="ECO:0000256" key="1">
    <source>
        <dbReference type="ARBA" id="ARBA00004430"/>
    </source>
</evidence>
<name>A0A0M0JA88_9EUKA</name>
<proteinExistence type="inferred from homology"/>
<dbReference type="Pfam" id="PF12777">
    <property type="entry name" value="MT"/>
    <property type="match status" value="1"/>
</dbReference>
<evidence type="ECO:0000256" key="6">
    <source>
        <dbReference type="ARBA" id="ARBA00022741"/>
    </source>
</evidence>
<dbReference type="FunFam" id="1.20.140.100:FF:000001">
    <property type="entry name" value="dynein heavy chain 17, axonemal"/>
    <property type="match status" value="1"/>
</dbReference>
<dbReference type="Pfam" id="PF07728">
    <property type="entry name" value="AAA_5"/>
    <property type="match status" value="1"/>
</dbReference>
<dbReference type="InterPro" id="IPR041466">
    <property type="entry name" value="Dynein_AAA5_ext"/>
</dbReference>
<keyword evidence="19" id="KW-1185">Reference proteome</keyword>
<dbReference type="GO" id="GO:0005930">
    <property type="term" value="C:axoneme"/>
    <property type="evidence" value="ECO:0007669"/>
    <property type="project" value="UniProtKB-SubCell"/>
</dbReference>
<dbReference type="InterPro" id="IPR042219">
    <property type="entry name" value="AAA_lid_11_sf"/>
</dbReference>
<dbReference type="InterPro" id="IPR026983">
    <property type="entry name" value="DHC"/>
</dbReference>
<evidence type="ECO:0000256" key="14">
    <source>
        <dbReference type="PROSITE-ProRule" id="PRU00087"/>
    </source>
</evidence>
<dbReference type="Pfam" id="PF12775">
    <property type="entry name" value="AAA_7"/>
    <property type="match status" value="1"/>
</dbReference>
<dbReference type="PROSITE" id="PS50194">
    <property type="entry name" value="FILAMIN_REPEAT"/>
    <property type="match status" value="1"/>
</dbReference>
<sequence length="4439" mass="493394">MATAKKLGEIAWQPVTTKGDGPSARSGHSITVSGNKAIIFGGCGVAKDGNTVQIFNETWELGLGGDVYSWTLVEAMGDEPTPRWRHTATLLPGDDTVLVFGGLNKGMRFNDSYVLSVAKMEWNIKECAGTPPCPRSHHTANLVTFPATEVEDIREPEKSKVAVVGGYGGPGTTRDFYMDVHFLELDSWTWVKVGNTRGPAPKPRSDHCTCTRGPILIVSGGRGWSEGKTDPGFYDDVHCYDYVKNEWVLPDAYNPEDENPIVWPKLPTKLWNHMAINIESVPSDRLFVFGGQTSPREFSNLVSCMDSTNMEWDTKFTLAGTSPSPREDTGCAYDLANGNLIFFGGWRQRWWNDLLILNVAGVVGPPYALQSMTPDTGPQTGGTPITLYGLRFKQTTLVSVRFTDQKKAEATVGGVWISETELQCKSPDFTKFGALDVTVRVSLGGDAYTINEVKYSFYANTQAKRCIAFGPGLLQNNPAGQPVKFIMQAKDIGGKLRSTGNDLINLTIKGPNKDVPLEETPFGNGNIVDLKNGRYEISYYVPTPGKYQVTLGVDENPYDDVVDFSPVRGFTMNINFEGCWRSVMVSGTPAKLRDYVRIFTDGAKIYVVVKDIAKDPGFPDLDTDKKLGFEAPPPTEAPAEGEAEAEPPADEEPAAEEEAPPPEAPPPEAAPPPAEGGADAPPPPEVIPDMIYTLDPATGAWSSALLEQSEVKEMDLFARRTAYIETLNKMGVPSKLARAMFRPKTMLEDWSIEGVGGDAPTARFGWKLEIIKDKLYIYGGSTDPTAKDVTYYDDIYSLDMKAKLWTRIYRCGIDSTLAKARHNIIVGMEMPVVVSMAMGPAGGMLEVVDKLDIAPMLNPKKGDFKDTMTEYVKQSLEDLGKEMIKTNQNLNKGATLQPGDIRQLKDVMSALKVIKDRGVDIQFLLDQTQETINYMILHNMGKTAPIQKKLDSVQEEFNVASKAAPIVRKQIKPLQDDEAKNVMNEIAKLEEELDKHHKKLLADDVFKIDNGAEKSYAKLLEHLVLVVEREGEVSKLVDLGTLFEFPERTEKIRAEVADMRGDLLKCKSLWDLEQMVNFQLEEWKKLLWDQINGGALEEETKTFQKIVKGMDKAVRNWDVYLGIDAVIKNFLVSVPCISELKSPSMRQRHWTRLMQVTGKQIAVTDGKFDPAFCLADMLRLELYKFVDDVGEVVDQANKEDKMEQTLGKLAETWTTVKFGLETKMASGNVEVHLINLAEENFEMLEENQLVVQGMMASKYLATFEALVVGWQKKLSAVSDVLGQMSETQRKWAYLETLFIGSDEVKKELPMDAERFANVDVLFKELLLHFKKDPNCVISCAKEGLMKQLEGVAADLELCEKALSDFLDAKRAIFPRFYFASQVMLLDILSNGNRPWVVMKNINAICQGVAGVALEGTPGEERSVISFTSNEGEKCKMNNLGTLTLNGKVENYFNQLIDKMRNEMRAQLGKAIDDYYTTGKNGDDRPTWICNNHIAQLSLVTTQQQWTLCTDAALNKLMDGSDPGALKTYYAFQLEMLSGVITMVQGELQKLHRRAAMNVITLEAHSRDINYKLDVMGVDRPDHFEWLGQLKTRWEKHVGHGGQNPELDRGEAVDAVLYICDALFRYSFEYLGCAGRLVITPLTDRIYITATQSAHLILGCAPQGPAGTGKTESTKDLSAQLGKTVYVFNCGPEMDYLTMNDIFKGLASSGSWGCFDEFNRLAAEVLSVCTIQWKCCLDGMRAGGNTFRFIGVELYLHYDGCMSFITMNPGYLGRQELPESLKVLFRPVTVMVPDFQLIMENMLMSEGYTTAAELGKKFYTLYKLSGDLLGGNPSPPGKQLHYDWGLRAIGSVLKVAGAFLRAEKNMLSSVDGPTMPAHLKRDGPNGPGKKGLFPDVYEQGLLMRALRDFNLSKIAGDDAIVFMGLIKDLFGDVFDLMPRMRDYEFEKLIADTATELDTSGRLGGGGVMGSRFPPMLQPEAYFIANVVDLQDLLFLRHSVFCIGLSGSNKSMSWQTLARVWTKGGKMGKTVWKDLNPKAITPNELYGFINMATREWKDGLLSSTMRDMQNATDSNPKWLILDGDLDANWIENMNSVMDDNRLLTLASNERIRVLQNMKLIFEIRDLLFASPATVTRAGVLYISDLAQWKNYVQSWIDWWSAEEPVSVKGEARKARKAKAEELFARYCAPTLLELSLNYKHVTPLLDFGMVQAITNFLQALWTVENLGTKDAEMMEIYFVFSAVWAFGGAMSITSGVDYRKKFSQYWKDTYKTIKFPHRGEVFDVYVDKAKKDFASWSDVVPELAFDSATTKMSVVTVPTMETVAISFWLDQLLPNKFGMMLIGSAGCGKTAMINGKLRSLPDEFGSLTINISYFTNANLFSKVIEAPLEKKAGKNFGPPGNKKLIYFVDDLNMAALDNYGTASNISLMRQHAGYGHIYDLNKLTEKVLLNTQYLSAMNPTAGSFVINPRLQRLFATYAVGFPSSEALSTIYQTFLMGHLSKFTPECQEAGKPLVQAALQLHKAVMRTFRKTATNFHYEFNVRHMAGVFQGMLMGQAGQVTEPLKLAQLWLHESERVYGDRLVSTSDLKKYQDCAKEQATKFFKELSGPNLFCNPLIFCHFAQGVGDKIYDKVASFPDLSGLLNGALAEYNETNAAMNLVLFEDAMRHVCRISRIIESSGGHALMVGVGGMGKQSLARLATFVNGFSAFQVVITARYSVNDLKADLQTMYKKSGLKGEGISFIFTDQQIADERFLVFMNDLLSSGNIPGLFPAEDMDDIINNMRPVVKRAGLPDTRDNCWDAFINTVRDNLHVILCFSPIGEPIKVRTRRFPALVNCVVIDWFQPWPEEALNSVSKKFLAEVDLGSDESRNNIQNFMPYSFIAVNKISELYESQERRFNYTTPKSFLELIALYKSMLAKRRDATQANITRLTNGVIKLESTAASVAVLEENLKVKAVEVEAKKAECDAMIPKLEEEKAKAGEEASKANKIASAATIKEKEVLEMKAGIEVKLAAAEPALVAAAAALEGLNVKDLGELKALKKPPSGVEDVTAACICLLQTKDMPFKKIDTSWKAAVAMMSPPPQFLATMLGFKARIDSGELPKSNFANIQDLLKLEHFNVDIQRKKSNAAAGLTDFIININVYNDINENVEPMRLQALQATAELDTAVAAKNAALAAKATAEATVAELEAQFAAAVAEKEAVLADAERCERKLGLAQRLMAALGSEGARWKQGIIDFGIELNILVGDVLLASAFVSYIGCFNKRFRISLMQQTFLPYLKGDVASAKGGVPMSEKGMNPLSVLTTPSQVAGWNNEQLPADPVSTENGAIVTSCARWPLMIDPQLQGIKWIKKHEEKRGLKVVRLGQKTIMTVLGSCIESGSPCMIENIQLVVDAVLSPVIGRQTIKRGRNQIVKLGDKEVDYSPNFKLYLQTKLSNPHYPPEIQAETTLVNFMVTEDGLEDQLLDVAVKLERPDLAQLKADLIAQQNGFKIKLSELEAGILKQLAEAEGDVTENIELIENLEDSKATSIEVGEKIIIAKQTEVVMIEASEMYRPVANRGALMFFLLSDLFKVHTFHFYSLASFNIVFQRAIAGRKLPGDDWEDDNGDNMIMPKLKLKRLKEKEAAAAAAGDNVKDAKQLRKELDERLIYLVDNITFEVFNYSRRGLFDKHKLIVATMLLLRVLVRRNEVQGDTVDYLVSGPRVPNPPPMTAKVQEYLTIQQWAGVHALKEIEFFKSLPEDLELNVEAWREFVEHPKPESEDLPGDWLKKTSGFQKLCIIRALRTDRMTAALTNFIKTYLGDRFMIQPPFDLEDTFIDSTYQTPLFFVLFPGVDPGDEIEALGKKLGYTDLQGNFVSISMGQGQEKNGENVLDRFTREGGWAFLQNVHLMQGWLPMLERKLEIAAEIGHENFRCFVTAEPPGLPTFMLIPEGIMQSAIKVANEPPTDVQSNVRLSWAMFSQADFDKSTKPLAHRPMLFALTFFHALVLGRRKFSTMGFSRSYAFNSGDLLVCGAILQNYLEANEIATPWADVRYLVGEVMYGGHITDPYDRRIAVTYLAVLLNPNLVDEHTDFMLAPGLRPLLEGEYEDYKIYVEEASPPESPLLFGMHPNAEISLLNNLCDNLFFTILSISGGGGGGGGASKEEKVGALQTSILEGSGAITALREDFQMIAIRMLIKDKGSPYVVFVLGELERMNKILTAMRTQLVELGLGLAGALNISDAMDALITAMFMNLVPPNWLKTCGQIGPTGSYNKKSLSSWYADLTLRWLQLEIWSSAERCSGPLEEPPPSVWLGGCFNAMGFLTAMTQVTSRANGFSLDAMRVHSEVLTASLPMGGWKVESSAGIERQPEDGVFCHGYFMEGARWDVALNSVTDSFPKDLYPWMPVIHFTGIEAKNVITAGRYMCPMYTTTIRGPTHILPAPLRTNVDPNKWILASVCMLFQPD</sequence>
<dbReference type="FunFam" id="3.40.50.300:FF:000049">
    <property type="entry name" value="Dynein, axonemal, heavy chain 5"/>
    <property type="match status" value="1"/>
</dbReference>
<dbReference type="InterPro" id="IPR043157">
    <property type="entry name" value="Dynein_AAA1S"/>
</dbReference>
<evidence type="ECO:0000256" key="8">
    <source>
        <dbReference type="ARBA" id="ARBA00023017"/>
    </source>
</evidence>
<feature type="domain" description="IPT/TIG" evidence="17">
    <location>
        <begin position="353"/>
        <end position="458"/>
    </location>
</feature>
<dbReference type="InterPro" id="IPR024743">
    <property type="entry name" value="Dynein_HC_stalk"/>
</dbReference>
<dbReference type="InterPro" id="IPR017868">
    <property type="entry name" value="Filamin/ABP280_repeat-like"/>
</dbReference>
<feature type="coiled-coil region" evidence="15">
    <location>
        <begin position="3615"/>
        <end position="3642"/>
    </location>
</feature>
<dbReference type="Gene3D" id="1.10.8.1220">
    <property type="match status" value="1"/>
</dbReference>
<dbReference type="Gene3D" id="1.20.1270.280">
    <property type="match status" value="1"/>
</dbReference>
<dbReference type="FunFam" id="3.40.50.300:FF:000063">
    <property type="entry name" value="dynein heavy chain 6, axonemal"/>
    <property type="match status" value="1"/>
</dbReference>
<dbReference type="InterPro" id="IPR014756">
    <property type="entry name" value="Ig_E-set"/>
</dbReference>
<evidence type="ECO:0000256" key="3">
    <source>
        <dbReference type="ARBA" id="ARBA00022490"/>
    </source>
</evidence>
<evidence type="ECO:0000313" key="19">
    <source>
        <dbReference type="Proteomes" id="UP000037460"/>
    </source>
</evidence>
<keyword evidence="13" id="KW-0966">Cell projection</keyword>
<dbReference type="InterPro" id="IPR043160">
    <property type="entry name" value="Dynein_C_barrel"/>
</dbReference>
<dbReference type="OrthoDB" id="10251809at2759"/>
<dbReference type="GO" id="GO:0051959">
    <property type="term" value="F:dynein light intermediate chain binding"/>
    <property type="evidence" value="ECO:0007669"/>
    <property type="project" value="InterPro"/>
</dbReference>
<dbReference type="InterPro" id="IPR035699">
    <property type="entry name" value="AAA_6"/>
</dbReference>
<dbReference type="GO" id="GO:0030286">
    <property type="term" value="C:dynein complex"/>
    <property type="evidence" value="ECO:0007669"/>
    <property type="project" value="UniProtKB-KW"/>
</dbReference>
<dbReference type="InterPro" id="IPR041228">
    <property type="entry name" value="Dynein_C"/>
</dbReference>
<keyword evidence="8" id="KW-0243">Dynein</keyword>
<evidence type="ECO:0000256" key="5">
    <source>
        <dbReference type="ARBA" id="ARBA00022737"/>
    </source>
</evidence>
<evidence type="ECO:0000256" key="2">
    <source>
        <dbReference type="ARBA" id="ARBA00008887"/>
    </source>
</evidence>
<accession>A0A0M0JA88</accession>
<dbReference type="Gene3D" id="1.20.920.20">
    <property type="match status" value="1"/>
</dbReference>
<dbReference type="FunFam" id="1.20.920.30:FF:000003">
    <property type="entry name" value="Dynein axonemal heavy chain 17"/>
    <property type="match status" value="1"/>
</dbReference>
<dbReference type="Gene3D" id="6.10.140.1060">
    <property type="match status" value="1"/>
</dbReference>
<dbReference type="InterPro" id="IPR042222">
    <property type="entry name" value="Dynein_2_N"/>
</dbReference>
<feature type="compositionally biased region" description="Acidic residues" evidence="16">
    <location>
        <begin position="639"/>
        <end position="660"/>
    </location>
</feature>
<dbReference type="Pfam" id="PF12781">
    <property type="entry name" value="AAA_9"/>
    <property type="match status" value="1"/>
</dbReference>
<dbReference type="Pfam" id="PF18198">
    <property type="entry name" value="AAA_lid_11"/>
    <property type="match status" value="1"/>
</dbReference>
<dbReference type="InterPro" id="IPR013783">
    <property type="entry name" value="Ig-like_fold"/>
</dbReference>
<dbReference type="Pfam" id="PF12774">
    <property type="entry name" value="AAA_6"/>
    <property type="match status" value="1"/>
</dbReference>
<evidence type="ECO:0000256" key="7">
    <source>
        <dbReference type="ARBA" id="ARBA00022840"/>
    </source>
</evidence>
<dbReference type="SUPFAM" id="SSF81296">
    <property type="entry name" value="E set domains"/>
    <property type="match status" value="2"/>
</dbReference>
<feature type="coiled-coil region" evidence="15">
    <location>
        <begin position="972"/>
        <end position="999"/>
    </location>
</feature>
<dbReference type="Proteomes" id="UP000037460">
    <property type="component" value="Unassembled WGS sequence"/>
</dbReference>
<dbReference type="Gene3D" id="1.10.8.710">
    <property type="match status" value="1"/>
</dbReference>
<dbReference type="Gene3D" id="2.60.40.10">
    <property type="entry name" value="Immunoglobulins"/>
    <property type="match status" value="2"/>
</dbReference>
<dbReference type="InterPro" id="IPR001298">
    <property type="entry name" value="Filamin/ABP280_rpt"/>
</dbReference>
<gene>
    <name evidence="18" type="ORF">Ctob_002003</name>
</gene>
<feature type="repeat" description="Filamin" evidence="14">
    <location>
        <begin position="458"/>
        <end position="571"/>
    </location>
</feature>
<dbReference type="PANTHER" id="PTHR45703">
    <property type="entry name" value="DYNEIN HEAVY CHAIN"/>
    <property type="match status" value="1"/>
</dbReference>
<organism evidence="18 19">
    <name type="scientific">Chrysochromulina tobinii</name>
    <dbReference type="NCBI Taxonomy" id="1460289"/>
    <lineage>
        <taxon>Eukaryota</taxon>
        <taxon>Haptista</taxon>
        <taxon>Haptophyta</taxon>
        <taxon>Prymnesiophyceae</taxon>
        <taxon>Prymnesiales</taxon>
        <taxon>Chrysochromulinaceae</taxon>
        <taxon>Chrysochromulina</taxon>
    </lineage>
</organism>
<dbReference type="Gene3D" id="2.120.10.80">
    <property type="entry name" value="Kelch-type beta propeller"/>
    <property type="match status" value="3"/>
</dbReference>
<evidence type="ECO:0000256" key="11">
    <source>
        <dbReference type="ARBA" id="ARBA00023175"/>
    </source>
</evidence>
<comment type="similarity">
    <text evidence="2">Belongs to the dynein heavy chain family.</text>
</comment>
<evidence type="ECO:0000256" key="12">
    <source>
        <dbReference type="ARBA" id="ARBA00023212"/>
    </source>
</evidence>
<dbReference type="Gene3D" id="1.20.58.1120">
    <property type="match status" value="1"/>
</dbReference>
<dbReference type="InterPro" id="IPR035706">
    <property type="entry name" value="AAA_9"/>
</dbReference>
<dbReference type="InterPro" id="IPR011704">
    <property type="entry name" value="ATPase_dyneun-rel_AAA"/>
</dbReference>
<dbReference type="EMBL" id="JWZX01003186">
    <property type="protein sequence ID" value="KOO23494.1"/>
    <property type="molecule type" value="Genomic_DNA"/>
</dbReference>